<evidence type="ECO:0000256" key="1">
    <source>
        <dbReference type="SAM" id="MobiDB-lite"/>
    </source>
</evidence>
<dbReference type="AlphaFoldDB" id="A0A8H8WU72"/>
<feature type="compositionally biased region" description="Low complexity" evidence="1">
    <location>
        <begin position="179"/>
        <end position="193"/>
    </location>
</feature>
<dbReference type="RefSeq" id="WP_420865521.1">
    <property type="nucleotide sequence ID" value="NZ_AP024145.1"/>
</dbReference>
<feature type="compositionally biased region" description="Basic and acidic residues" evidence="1">
    <location>
        <begin position="156"/>
        <end position="178"/>
    </location>
</feature>
<evidence type="ECO:0008006" key="4">
    <source>
        <dbReference type="Google" id="ProtNLM"/>
    </source>
</evidence>
<evidence type="ECO:0000313" key="2">
    <source>
        <dbReference type="EMBL" id="BCM84454.1"/>
    </source>
</evidence>
<feature type="region of interest" description="Disordered" evidence="1">
    <location>
        <begin position="156"/>
        <end position="221"/>
    </location>
</feature>
<dbReference type="EMBL" id="AP024145">
    <property type="protein sequence ID" value="BCM84454.1"/>
    <property type="molecule type" value="Genomic_DNA"/>
</dbReference>
<evidence type="ECO:0000313" key="3">
    <source>
        <dbReference type="Proteomes" id="UP000663508"/>
    </source>
</evidence>
<sequence length="221" mass="24097">MSAGYDNGQHRADDRGAAGERPADWNDLRHDVRQLGDVAMERGFSLVDSAREQVHGYVDRRKGDAAQSVSDLAQALRDSGGKLDQQPNVKAFFDSAADGLEQLSGSIRERSFEDFYSEIESVARRRPAAVAVATFLTGFLAARFIRSSAHPAHVLDGREAFGRGPETRRDPSRERDAARSASSSYRAPSYGSREVPGAHSEPETARPDPYRTGASGPRYSA</sequence>
<accession>A0A8H8WU72</accession>
<organism evidence="2 3">
    <name type="scientific">Methylobacterium indicum</name>
    <dbReference type="NCBI Taxonomy" id="1775910"/>
    <lineage>
        <taxon>Bacteria</taxon>
        <taxon>Pseudomonadati</taxon>
        <taxon>Pseudomonadota</taxon>
        <taxon>Alphaproteobacteria</taxon>
        <taxon>Hyphomicrobiales</taxon>
        <taxon>Methylobacteriaceae</taxon>
        <taxon>Methylobacterium</taxon>
    </lineage>
</organism>
<gene>
    <name evidence="2" type="ORF">mvi_29150</name>
</gene>
<feature type="compositionally biased region" description="Basic and acidic residues" evidence="1">
    <location>
        <begin position="200"/>
        <end position="209"/>
    </location>
</feature>
<name>A0A8H8WU72_9HYPH</name>
<proteinExistence type="predicted"/>
<dbReference type="Proteomes" id="UP000663508">
    <property type="component" value="Chromosome"/>
</dbReference>
<dbReference type="KEGG" id="mind:mvi_29150"/>
<protein>
    <recommendedName>
        <fullName evidence="4">DUF1206 domain-containing protein</fullName>
    </recommendedName>
</protein>
<feature type="compositionally biased region" description="Basic and acidic residues" evidence="1">
    <location>
        <begin position="8"/>
        <end position="25"/>
    </location>
</feature>
<feature type="region of interest" description="Disordered" evidence="1">
    <location>
        <begin position="1"/>
        <end position="25"/>
    </location>
</feature>
<reference evidence="2" key="1">
    <citation type="submission" date="2020-11" db="EMBL/GenBank/DDBJ databases">
        <title>Complete genome sequence of a novel pathogenic Methylobacterium strain isolated from rice in Vietnam.</title>
        <authorList>
            <person name="Lai K."/>
            <person name="Okazaki S."/>
            <person name="Higashi K."/>
            <person name="Mori H."/>
            <person name="Toyoda A."/>
            <person name="Kurokawa K."/>
        </authorList>
    </citation>
    <scope>NUCLEOTIDE SEQUENCE</scope>
    <source>
        <strain evidence="2">VL1</strain>
    </source>
</reference>